<dbReference type="Proteomes" id="UP000000268">
    <property type="component" value="Chromosome"/>
</dbReference>
<keyword evidence="1" id="KW-0472">Membrane</keyword>
<keyword evidence="1" id="KW-1133">Transmembrane helix</keyword>
<evidence type="ECO:0000313" key="3">
    <source>
        <dbReference type="Proteomes" id="UP000000268"/>
    </source>
</evidence>
<dbReference type="KEGG" id="amr:AM1_1763"/>
<evidence type="ECO:0000313" key="2">
    <source>
        <dbReference type="EMBL" id="ABW26784.1"/>
    </source>
</evidence>
<organism evidence="2 3">
    <name type="scientific">Acaryochloris marina (strain MBIC 11017)</name>
    <dbReference type="NCBI Taxonomy" id="329726"/>
    <lineage>
        <taxon>Bacteria</taxon>
        <taxon>Bacillati</taxon>
        <taxon>Cyanobacteriota</taxon>
        <taxon>Cyanophyceae</taxon>
        <taxon>Acaryochloridales</taxon>
        <taxon>Acaryochloridaceae</taxon>
        <taxon>Acaryochloris</taxon>
    </lineage>
</organism>
<proteinExistence type="predicted"/>
<feature type="transmembrane region" description="Helical" evidence="1">
    <location>
        <begin position="74"/>
        <end position="102"/>
    </location>
</feature>
<dbReference type="RefSeq" id="WP_010467911.1">
    <property type="nucleotide sequence ID" value="NC_009925.1"/>
</dbReference>
<accession>B0CC99</accession>
<name>B0CC99_ACAM1</name>
<dbReference type="EMBL" id="CP000828">
    <property type="protein sequence ID" value="ABW26784.1"/>
    <property type="molecule type" value="Genomic_DNA"/>
</dbReference>
<keyword evidence="1" id="KW-0812">Transmembrane</keyword>
<dbReference type="AlphaFoldDB" id="B0CC99"/>
<dbReference type="STRING" id="329726.AM1_1763"/>
<feature type="transmembrane region" description="Helical" evidence="1">
    <location>
        <begin position="42"/>
        <end position="62"/>
    </location>
</feature>
<gene>
    <name evidence="2" type="ordered locus">AM1_1763</name>
</gene>
<sequence>MSWRKIVEILAGGLAGYLLGKYASLALYTTVVGPIKLGNTGLFPILISTVLGLIFCLIPLLLGNGLLLSFLPKVGLWSTGISVVMSLYTLALVIIAIAFGVFGNNSPLPLPFWL</sequence>
<evidence type="ECO:0000256" key="1">
    <source>
        <dbReference type="SAM" id="Phobius"/>
    </source>
</evidence>
<dbReference type="OrthoDB" id="9849107at2"/>
<protein>
    <submittedName>
        <fullName evidence="2">Uncharacterized protein</fullName>
    </submittedName>
</protein>
<reference evidence="2 3" key="1">
    <citation type="journal article" date="2008" name="Proc. Natl. Acad. Sci. U.S.A.">
        <title>Niche adaptation and genome expansion in the chlorophyll d-producing cyanobacterium Acaryochloris marina.</title>
        <authorList>
            <person name="Swingley W.D."/>
            <person name="Chen M."/>
            <person name="Cheung P.C."/>
            <person name="Conrad A.L."/>
            <person name="Dejesa L.C."/>
            <person name="Hao J."/>
            <person name="Honchak B.M."/>
            <person name="Karbach L.E."/>
            <person name="Kurdoglu A."/>
            <person name="Lahiri S."/>
            <person name="Mastrian S.D."/>
            <person name="Miyashita H."/>
            <person name="Page L."/>
            <person name="Ramakrishna P."/>
            <person name="Satoh S."/>
            <person name="Sattley W.M."/>
            <person name="Shimada Y."/>
            <person name="Taylor H.L."/>
            <person name="Tomo T."/>
            <person name="Tsuchiya T."/>
            <person name="Wang Z.T."/>
            <person name="Raymond J."/>
            <person name="Mimuro M."/>
            <person name="Blankenship R.E."/>
            <person name="Touchman J.W."/>
        </authorList>
    </citation>
    <scope>NUCLEOTIDE SEQUENCE [LARGE SCALE GENOMIC DNA]</scope>
    <source>
        <strain evidence="3">MBIC 11017</strain>
    </source>
</reference>
<keyword evidence="3" id="KW-1185">Reference proteome</keyword>
<dbReference type="HOGENOM" id="CLU_2115616_0_0_3"/>